<dbReference type="RefSeq" id="WP_205144140.1">
    <property type="nucleotide sequence ID" value="NZ_JAFBDN010000021.1"/>
</dbReference>
<evidence type="ECO:0000313" key="3">
    <source>
        <dbReference type="EMBL" id="MCM2436970.1"/>
    </source>
</evidence>
<dbReference type="InterPro" id="IPR001279">
    <property type="entry name" value="Metallo-B-lactamas"/>
</dbReference>
<evidence type="ECO:0000313" key="4">
    <source>
        <dbReference type="Proteomes" id="UP001057481"/>
    </source>
</evidence>
<dbReference type="EMBL" id="JAGMVS010000043">
    <property type="protein sequence ID" value="MCM2436970.1"/>
    <property type="molecule type" value="Genomic_DNA"/>
</dbReference>
<comment type="caution">
    <text evidence="3">The sequence shown here is derived from an EMBL/GenBank/DDBJ whole genome shotgun (WGS) entry which is preliminary data.</text>
</comment>
<accession>A0ABT0VH83</accession>
<dbReference type="InterPro" id="IPR036866">
    <property type="entry name" value="RibonucZ/Hydroxyglut_hydro"/>
</dbReference>
<dbReference type="InterPro" id="IPR050114">
    <property type="entry name" value="UPF0173_UPF0282_UlaG_hydrolase"/>
</dbReference>
<organism evidence="3 4">
    <name type="scientific">Periweissella beninensis</name>
    <dbReference type="NCBI Taxonomy" id="504936"/>
    <lineage>
        <taxon>Bacteria</taxon>
        <taxon>Bacillati</taxon>
        <taxon>Bacillota</taxon>
        <taxon>Bacilli</taxon>
        <taxon>Lactobacillales</taxon>
        <taxon>Lactobacillaceae</taxon>
        <taxon>Periweissella</taxon>
    </lineage>
</organism>
<protein>
    <submittedName>
        <fullName evidence="3">L-ascorbate 6-phosphate lactonase</fullName>
        <ecNumber evidence="3">3.1.1.-</ecNumber>
    </submittedName>
</protein>
<reference evidence="3" key="1">
    <citation type="submission" date="2021-04" db="EMBL/GenBank/DDBJ databases">
        <title>Taxonomic assessment of Weissella genus.</title>
        <authorList>
            <person name="Fanelli F."/>
            <person name="Chieffi D."/>
            <person name="Dell'Aquila A."/>
            <person name="Gyu-Sung C."/>
            <person name="Franz C.M.A.P."/>
            <person name="Fusco V."/>
        </authorList>
    </citation>
    <scope>NUCLEOTIDE SEQUENCE</scope>
    <source>
        <strain evidence="3">LMG 25373</strain>
    </source>
</reference>
<dbReference type="GO" id="GO:0016787">
    <property type="term" value="F:hydrolase activity"/>
    <property type="evidence" value="ECO:0007669"/>
    <property type="project" value="UniProtKB-KW"/>
</dbReference>
<dbReference type="EC" id="3.1.1.-" evidence="3"/>
<keyword evidence="1 3" id="KW-0378">Hydrolase</keyword>
<dbReference type="Pfam" id="PF12706">
    <property type="entry name" value="Lactamase_B_2"/>
    <property type="match status" value="1"/>
</dbReference>
<dbReference type="PANTHER" id="PTHR43546">
    <property type="entry name" value="UPF0173 METAL-DEPENDENT HYDROLASE MJ1163-RELATED"/>
    <property type="match status" value="1"/>
</dbReference>
<dbReference type="NCBIfam" id="NF008688">
    <property type="entry name" value="PRK11709.1"/>
    <property type="match status" value="1"/>
</dbReference>
<dbReference type="SUPFAM" id="SSF56281">
    <property type="entry name" value="Metallo-hydrolase/oxidoreductase"/>
    <property type="match status" value="1"/>
</dbReference>
<dbReference type="Gene3D" id="3.60.15.10">
    <property type="entry name" value="Ribonuclease Z/Hydroxyacylglutathione hydrolase-like"/>
    <property type="match status" value="1"/>
</dbReference>
<dbReference type="Proteomes" id="UP001057481">
    <property type="component" value="Unassembled WGS sequence"/>
</dbReference>
<keyword evidence="4" id="KW-1185">Reference proteome</keyword>
<feature type="domain" description="Metallo-beta-lactamase" evidence="2">
    <location>
        <begin position="92"/>
        <end position="281"/>
    </location>
</feature>
<dbReference type="PANTHER" id="PTHR43546:SF9">
    <property type="entry name" value="L-ASCORBATE-6-PHOSPHATE LACTONASE ULAG-RELATED"/>
    <property type="match status" value="1"/>
</dbReference>
<name>A0ABT0VH83_9LACO</name>
<proteinExistence type="predicted"/>
<gene>
    <name evidence="3" type="primary">ulaG</name>
    <name evidence="3" type="ORF">KAK10_03365</name>
</gene>
<evidence type="ECO:0000256" key="1">
    <source>
        <dbReference type="ARBA" id="ARBA00022801"/>
    </source>
</evidence>
<sequence>MKIDEVTREKWILSTFPEWGTYLNEEIADTEVKKDTFAMWWLGCTGIWLKTAEQTNILIDLWNGTGKRSHGNGMMRKGHQMQRMSGVQKLQPNLRNQPFVLDPFAVENVDALFVSHIHSDHLDINTAAAVNNNCPSAKFYGPAEVVKIWQAWGVAPNRTVVVKPGDEIIINKTKIKVLESFDRTALVTENDPDVTLKNKLPQDMDQIAVNYLFETTGGNLYHAADSHYSNVFAKHGNEHRIDVALGAYGENPRGITDKVTSVDILRMAESLKTKVIIPVHYDIWTNFMADPKEITTLWNFKKDRLKYQFMPYIWQVGGQFNYPENAKDLEFNFDRGFSDVFSIENDTPFTSFL</sequence>
<evidence type="ECO:0000259" key="2">
    <source>
        <dbReference type="Pfam" id="PF12706"/>
    </source>
</evidence>